<name>A0A4V2SMP2_9FLAO</name>
<gene>
    <name evidence="1" type="ORF">EV195_101175</name>
</gene>
<dbReference type="RefSeq" id="WP_165915663.1">
    <property type="nucleotide sequence ID" value="NZ_SLXM01000001.1"/>
</dbReference>
<proteinExistence type="predicted"/>
<sequence>MKAKPILVRLIKAYGNKYVIKFPKHIITVDRYYYTKMSNSPDEYKFI</sequence>
<dbReference type="Proteomes" id="UP000294564">
    <property type="component" value="Unassembled WGS sequence"/>
</dbReference>
<dbReference type="EMBL" id="SLXM01000001">
    <property type="protein sequence ID" value="TCP28016.1"/>
    <property type="molecule type" value="Genomic_DNA"/>
</dbReference>
<evidence type="ECO:0000313" key="2">
    <source>
        <dbReference type="Proteomes" id="UP000294564"/>
    </source>
</evidence>
<accession>A0A4V2SMP2</accession>
<comment type="caution">
    <text evidence="1">The sequence shown here is derived from an EMBL/GenBank/DDBJ whole genome shotgun (WGS) entry which is preliminary data.</text>
</comment>
<evidence type="ECO:0000313" key="1">
    <source>
        <dbReference type="EMBL" id="TCP28016.1"/>
    </source>
</evidence>
<organism evidence="1 2">
    <name type="scientific">Tenacibaculum skagerrakense</name>
    <dbReference type="NCBI Taxonomy" id="186571"/>
    <lineage>
        <taxon>Bacteria</taxon>
        <taxon>Pseudomonadati</taxon>
        <taxon>Bacteroidota</taxon>
        <taxon>Flavobacteriia</taxon>
        <taxon>Flavobacteriales</taxon>
        <taxon>Flavobacteriaceae</taxon>
        <taxon>Tenacibaculum</taxon>
    </lineage>
</organism>
<dbReference type="AlphaFoldDB" id="A0A4V2SMP2"/>
<keyword evidence="2" id="KW-1185">Reference proteome</keyword>
<protein>
    <submittedName>
        <fullName evidence="1">Uncharacterized protein</fullName>
    </submittedName>
</protein>
<reference evidence="1 2" key="1">
    <citation type="submission" date="2019-03" db="EMBL/GenBank/DDBJ databases">
        <title>Genomic Encyclopedia of Type Strains, Phase IV (KMG-IV): sequencing the most valuable type-strain genomes for metagenomic binning, comparative biology and taxonomic classification.</title>
        <authorList>
            <person name="Goeker M."/>
        </authorList>
    </citation>
    <scope>NUCLEOTIDE SEQUENCE [LARGE SCALE GENOMIC DNA]</scope>
    <source>
        <strain evidence="1 2">DSM 14836</strain>
    </source>
</reference>